<dbReference type="Gene3D" id="3.90.950.10">
    <property type="match status" value="1"/>
</dbReference>
<dbReference type="AlphaFoldDB" id="A0A2D2CZY8"/>
<accession>A0A2D2CZY8</accession>
<feature type="active site" description="Proton acceptor" evidence="4">
    <location>
        <position position="84"/>
    </location>
</feature>
<comment type="similarity">
    <text evidence="4">Belongs to the Maf family. YhdE subfamily.</text>
</comment>
<organism evidence="5 6">
    <name type="scientific">Methylosinus trichosporium (strain ATCC 35070 / NCIMB 11131 / UNIQEM 75 / OB3b)</name>
    <dbReference type="NCBI Taxonomy" id="595536"/>
    <lineage>
        <taxon>Bacteria</taxon>
        <taxon>Pseudomonadati</taxon>
        <taxon>Pseudomonadota</taxon>
        <taxon>Alphaproteobacteria</taxon>
        <taxon>Hyphomicrobiales</taxon>
        <taxon>Methylocystaceae</taxon>
        <taxon>Methylosinus</taxon>
    </lineage>
</organism>
<evidence type="ECO:0000313" key="5">
    <source>
        <dbReference type="EMBL" id="ATQ68307.1"/>
    </source>
</evidence>
<dbReference type="EC" id="3.6.1.9" evidence="4"/>
<dbReference type="InterPro" id="IPR003697">
    <property type="entry name" value="Maf-like"/>
</dbReference>
<dbReference type="InterPro" id="IPR029001">
    <property type="entry name" value="ITPase-like_fam"/>
</dbReference>
<feature type="site" description="Important for substrate specificity" evidence="4">
    <location>
        <position position="20"/>
    </location>
</feature>
<dbReference type="NCBIfam" id="TIGR00172">
    <property type="entry name" value="maf"/>
    <property type="match status" value="1"/>
</dbReference>
<dbReference type="SUPFAM" id="SSF52972">
    <property type="entry name" value="ITPase-like"/>
    <property type="match status" value="1"/>
</dbReference>
<dbReference type="PANTHER" id="PTHR43213:SF5">
    <property type="entry name" value="BIFUNCTIONAL DTTP_UTP PYROPHOSPHATASE_METHYLTRANSFERASE PROTEIN-RELATED"/>
    <property type="match status" value="1"/>
</dbReference>
<dbReference type="PANTHER" id="PTHR43213">
    <property type="entry name" value="BIFUNCTIONAL DTTP/UTP PYROPHOSPHATASE/METHYLTRANSFERASE PROTEIN-RELATED"/>
    <property type="match status" value="1"/>
</dbReference>
<evidence type="ECO:0000313" key="6">
    <source>
        <dbReference type="Proteomes" id="UP000230709"/>
    </source>
</evidence>
<keyword evidence="3 4" id="KW-0546">Nucleotide metabolism</keyword>
<keyword evidence="2 4" id="KW-0378">Hydrolase</keyword>
<dbReference type="Proteomes" id="UP000230709">
    <property type="component" value="Chromosome"/>
</dbReference>
<dbReference type="Pfam" id="PF02545">
    <property type="entry name" value="Maf"/>
    <property type="match status" value="1"/>
</dbReference>
<keyword evidence="4" id="KW-0963">Cytoplasm</keyword>
<evidence type="ECO:0000256" key="4">
    <source>
        <dbReference type="HAMAP-Rule" id="MF_00528"/>
    </source>
</evidence>
<evidence type="ECO:0000256" key="2">
    <source>
        <dbReference type="ARBA" id="ARBA00022801"/>
    </source>
</evidence>
<dbReference type="GO" id="GO:0009117">
    <property type="term" value="P:nucleotide metabolic process"/>
    <property type="evidence" value="ECO:0007669"/>
    <property type="project" value="UniProtKB-KW"/>
</dbReference>
<reference evidence="6" key="1">
    <citation type="submission" date="2017-10" db="EMBL/GenBank/DDBJ databases">
        <title>Completed PacBio SMRT sequence of Methylosinus trichosporium OB3b reveals presence of a third large plasmid.</title>
        <authorList>
            <person name="Charles T.C."/>
            <person name="Lynch M.D.J."/>
            <person name="Heil J.R."/>
            <person name="Cheng J."/>
        </authorList>
    </citation>
    <scope>NUCLEOTIDE SEQUENCE [LARGE SCALE GENOMIC DNA]</scope>
    <source>
        <strain evidence="6">OB3b</strain>
    </source>
</reference>
<dbReference type="GO" id="GO:0005737">
    <property type="term" value="C:cytoplasm"/>
    <property type="evidence" value="ECO:0007669"/>
    <property type="project" value="UniProtKB-SubCell"/>
</dbReference>
<comment type="function">
    <text evidence="4">Nucleoside triphosphate pyrophosphatase that hydrolyzes dTTP and UTP. May have a dual role in cell division arrest and in preventing the incorporation of modified nucleotides into cellular nucleic acids.</text>
</comment>
<dbReference type="CDD" id="cd00555">
    <property type="entry name" value="Maf"/>
    <property type="match status" value="1"/>
</dbReference>
<evidence type="ECO:0000256" key="1">
    <source>
        <dbReference type="ARBA" id="ARBA00001968"/>
    </source>
</evidence>
<feature type="site" description="Important for substrate specificity" evidence="4">
    <location>
        <position position="168"/>
    </location>
</feature>
<comment type="catalytic activity">
    <reaction evidence="4">
        <text>dTTP + H2O = dTMP + diphosphate + H(+)</text>
        <dbReference type="Rhea" id="RHEA:28534"/>
        <dbReference type="ChEBI" id="CHEBI:15377"/>
        <dbReference type="ChEBI" id="CHEBI:15378"/>
        <dbReference type="ChEBI" id="CHEBI:33019"/>
        <dbReference type="ChEBI" id="CHEBI:37568"/>
        <dbReference type="ChEBI" id="CHEBI:63528"/>
        <dbReference type="EC" id="3.6.1.9"/>
    </reaction>
</comment>
<dbReference type="NCBIfam" id="NF002401">
    <property type="entry name" value="PRK01441.1"/>
    <property type="match status" value="1"/>
</dbReference>
<comment type="caution">
    <text evidence="4">Lacks conserved residue(s) required for the propagation of feature annotation.</text>
</comment>
<dbReference type="HAMAP" id="MF_00528">
    <property type="entry name" value="Maf"/>
    <property type="match status" value="1"/>
</dbReference>
<dbReference type="PIRSF" id="PIRSF006305">
    <property type="entry name" value="Maf"/>
    <property type="match status" value="1"/>
</dbReference>
<feature type="site" description="Important for substrate specificity" evidence="4">
    <location>
        <position position="85"/>
    </location>
</feature>
<dbReference type="RefSeq" id="WP_003609923.1">
    <property type="nucleotide sequence ID" value="NZ_ADVE02000001.1"/>
</dbReference>
<keyword evidence="6" id="KW-1185">Reference proteome</keyword>
<dbReference type="GO" id="GO:0036221">
    <property type="term" value="F:UTP diphosphatase activity"/>
    <property type="evidence" value="ECO:0007669"/>
    <property type="project" value="RHEA"/>
</dbReference>
<name>A0A2D2CZY8_METT3</name>
<sequence>MTSHPTAARPLLALASASPRRLALLQQIGLEVDALLPTAIDETPQRNELPRSVAQRLSGEKAAAAVKLIAYKPELEGCYILAADTVVAVGRRILPKCEDVEQAEDCLRLLSGRQHRVFTGVTLLTPRRAERRRLVETRLRFKRLSATEIDAYLASGEWRGKAGGYAIQGLAGAFAVRLIGSYSSVVGLPLYETAALLAGEGYPVLTPWFEKA</sequence>
<comment type="catalytic activity">
    <reaction evidence="4">
        <text>UTP + H2O = UMP + diphosphate + H(+)</text>
        <dbReference type="Rhea" id="RHEA:29395"/>
        <dbReference type="ChEBI" id="CHEBI:15377"/>
        <dbReference type="ChEBI" id="CHEBI:15378"/>
        <dbReference type="ChEBI" id="CHEBI:33019"/>
        <dbReference type="ChEBI" id="CHEBI:46398"/>
        <dbReference type="ChEBI" id="CHEBI:57865"/>
        <dbReference type="EC" id="3.6.1.9"/>
    </reaction>
</comment>
<dbReference type="EMBL" id="CP023737">
    <property type="protein sequence ID" value="ATQ68307.1"/>
    <property type="molecule type" value="Genomic_DNA"/>
</dbReference>
<dbReference type="STRING" id="595536.GCA_000178815_03010"/>
<proteinExistence type="inferred from homology"/>
<protein>
    <recommendedName>
        <fullName evidence="4">dTTP/UTP pyrophosphatase</fullName>
        <shortName evidence="4">dTTPase/UTPase</shortName>
        <ecNumber evidence="4">3.6.1.9</ecNumber>
    </recommendedName>
    <alternativeName>
        <fullName evidence="4">Nucleoside triphosphate pyrophosphatase</fullName>
    </alternativeName>
    <alternativeName>
        <fullName evidence="4">Nucleotide pyrophosphatase</fullName>
        <shortName evidence="4">Nucleotide PPase</shortName>
    </alternativeName>
</protein>
<comment type="cofactor">
    <cofactor evidence="1 4">
        <name>a divalent metal cation</name>
        <dbReference type="ChEBI" id="CHEBI:60240"/>
    </cofactor>
</comment>
<dbReference type="KEGG" id="mtw:CQW49_10775"/>
<evidence type="ECO:0000256" key="3">
    <source>
        <dbReference type="ARBA" id="ARBA00023080"/>
    </source>
</evidence>
<dbReference type="GO" id="GO:0036218">
    <property type="term" value="F:dTTP diphosphatase activity"/>
    <property type="evidence" value="ECO:0007669"/>
    <property type="project" value="RHEA"/>
</dbReference>
<comment type="subcellular location">
    <subcellularLocation>
        <location evidence="4">Cytoplasm</location>
    </subcellularLocation>
</comment>
<gene>
    <name evidence="5" type="ORF">CQW49_10775</name>
</gene>